<comment type="caution">
    <text evidence="2">The sequence shown here is derived from an EMBL/GenBank/DDBJ whole genome shotgun (WGS) entry which is preliminary data.</text>
</comment>
<organism evidence="2 3">
    <name type="scientific">Tanacetum coccineum</name>
    <dbReference type="NCBI Taxonomy" id="301880"/>
    <lineage>
        <taxon>Eukaryota</taxon>
        <taxon>Viridiplantae</taxon>
        <taxon>Streptophyta</taxon>
        <taxon>Embryophyta</taxon>
        <taxon>Tracheophyta</taxon>
        <taxon>Spermatophyta</taxon>
        <taxon>Magnoliopsida</taxon>
        <taxon>eudicotyledons</taxon>
        <taxon>Gunneridae</taxon>
        <taxon>Pentapetalae</taxon>
        <taxon>asterids</taxon>
        <taxon>campanulids</taxon>
        <taxon>Asterales</taxon>
        <taxon>Asteraceae</taxon>
        <taxon>Asteroideae</taxon>
        <taxon>Anthemideae</taxon>
        <taxon>Anthemidinae</taxon>
        <taxon>Tanacetum</taxon>
    </lineage>
</organism>
<feature type="compositionally biased region" description="Basic and acidic residues" evidence="1">
    <location>
        <begin position="81"/>
        <end position="91"/>
    </location>
</feature>
<feature type="compositionally biased region" description="Polar residues" evidence="1">
    <location>
        <begin position="1"/>
        <end position="13"/>
    </location>
</feature>
<protein>
    <submittedName>
        <fullName evidence="2">Uncharacterized protein</fullName>
    </submittedName>
</protein>
<evidence type="ECO:0000256" key="1">
    <source>
        <dbReference type="SAM" id="MobiDB-lite"/>
    </source>
</evidence>
<feature type="compositionally biased region" description="Low complexity" evidence="1">
    <location>
        <begin position="92"/>
        <end position="105"/>
    </location>
</feature>
<reference evidence="2" key="2">
    <citation type="submission" date="2022-01" db="EMBL/GenBank/DDBJ databases">
        <authorList>
            <person name="Yamashiro T."/>
            <person name="Shiraishi A."/>
            <person name="Satake H."/>
            <person name="Nakayama K."/>
        </authorList>
    </citation>
    <scope>NUCLEOTIDE SEQUENCE</scope>
</reference>
<evidence type="ECO:0000313" key="3">
    <source>
        <dbReference type="Proteomes" id="UP001151760"/>
    </source>
</evidence>
<feature type="compositionally biased region" description="Basic and acidic residues" evidence="1">
    <location>
        <begin position="59"/>
        <end position="72"/>
    </location>
</feature>
<proteinExistence type="predicted"/>
<dbReference type="EMBL" id="BQNB010018789">
    <property type="protein sequence ID" value="GJT78294.1"/>
    <property type="molecule type" value="Genomic_DNA"/>
</dbReference>
<feature type="region of interest" description="Disordered" evidence="1">
    <location>
        <begin position="39"/>
        <end position="105"/>
    </location>
</feature>
<dbReference type="Proteomes" id="UP001151760">
    <property type="component" value="Unassembled WGS sequence"/>
</dbReference>
<gene>
    <name evidence="2" type="ORF">Tco_1045019</name>
</gene>
<reference evidence="2" key="1">
    <citation type="journal article" date="2022" name="Int. J. Mol. Sci.">
        <title>Draft Genome of Tanacetum Coccineum: Genomic Comparison of Closely Related Tanacetum-Family Plants.</title>
        <authorList>
            <person name="Yamashiro T."/>
            <person name="Shiraishi A."/>
            <person name="Nakayama K."/>
            <person name="Satake H."/>
        </authorList>
    </citation>
    <scope>NUCLEOTIDE SEQUENCE</scope>
</reference>
<evidence type="ECO:0000313" key="2">
    <source>
        <dbReference type="EMBL" id="GJT78294.1"/>
    </source>
</evidence>
<name>A0ABQ5GS36_9ASTR</name>
<keyword evidence="3" id="KW-1185">Reference proteome</keyword>
<accession>A0ABQ5GS36</accession>
<feature type="region of interest" description="Disordered" evidence="1">
    <location>
        <begin position="1"/>
        <end position="22"/>
    </location>
</feature>
<sequence>MEKGNQTNGNAGTKENIDACQDRKKIVPDQKYILLPLLTSDPSLSKSSKDSPDVGFKPSGEEEKINSEHKENEDSEVPNIEEPRVNQEHDTNVNNTNNINTVSPTVSAADIENNAVDENTVLSTLF</sequence>